<dbReference type="InterPro" id="IPR020234">
    <property type="entry name" value="Mite_allergen_group-7"/>
</dbReference>
<accession>A0AAV1Z8J1</accession>
<evidence type="ECO:0000313" key="2">
    <source>
        <dbReference type="EMBL" id="CAL1267994.1"/>
    </source>
</evidence>
<dbReference type="AlphaFoldDB" id="A0AAV1Z8J1"/>
<name>A0AAV1Z8J1_9ARAC</name>
<dbReference type="Pfam" id="PF16984">
    <property type="entry name" value="Grp7_allergen"/>
    <property type="match status" value="1"/>
</dbReference>
<keyword evidence="3" id="KW-1185">Reference proteome</keyword>
<dbReference type="Proteomes" id="UP001497382">
    <property type="component" value="Unassembled WGS sequence"/>
</dbReference>
<keyword evidence="1" id="KW-0472">Membrane</keyword>
<sequence>FKISHSLVKESFFGSTERPFPLCYQCGHKGVTKSFPLFVFEGKQNRRNCYEKHCATDPVGKMMGKEYRQLISLFTVILVALNFLISGSAAESQKHLVRHKRNIICFFGLTGFISDMFYEALQSIDKLDPLVLGSLLDGKLQDATLQGLSTLRNDSNIDTYCQDDIVILSTLMSLSDVTFSFEWSQKILFTFSGTVTATVEDIQFQLESTFNMDDGIVLDVNVELTELGDLNLGFSGLGPLNLVIKLIGNIVLNIFQHEISKKIETVLKSTFQSELNKF</sequence>
<protein>
    <submittedName>
        <fullName evidence="2">Uncharacterized protein</fullName>
    </submittedName>
</protein>
<keyword evidence="1" id="KW-0812">Transmembrane</keyword>
<organism evidence="2 3">
    <name type="scientific">Larinioides sclopetarius</name>
    <dbReference type="NCBI Taxonomy" id="280406"/>
    <lineage>
        <taxon>Eukaryota</taxon>
        <taxon>Metazoa</taxon>
        <taxon>Ecdysozoa</taxon>
        <taxon>Arthropoda</taxon>
        <taxon>Chelicerata</taxon>
        <taxon>Arachnida</taxon>
        <taxon>Araneae</taxon>
        <taxon>Araneomorphae</taxon>
        <taxon>Entelegynae</taxon>
        <taxon>Araneoidea</taxon>
        <taxon>Araneidae</taxon>
        <taxon>Larinioides</taxon>
    </lineage>
</organism>
<dbReference type="Gene3D" id="3.15.10.50">
    <property type="match status" value="1"/>
</dbReference>
<comment type="caution">
    <text evidence="2">The sequence shown here is derived from an EMBL/GenBank/DDBJ whole genome shotgun (WGS) entry which is preliminary data.</text>
</comment>
<feature type="non-terminal residue" evidence="2">
    <location>
        <position position="1"/>
    </location>
</feature>
<evidence type="ECO:0000313" key="3">
    <source>
        <dbReference type="Proteomes" id="UP001497382"/>
    </source>
</evidence>
<gene>
    <name evidence="2" type="ORF">LARSCL_LOCUS3936</name>
</gene>
<proteinExistence type="predicted"/>
<keyword evidence="1" id="KW-1133">Transmembrane helix</keyword>
<feature type="transmembrane region" description="Helical" evidence="1">
    <location>
        <begin position="70"/>
        <end position="90"/>
    </location>
</feature>
<reference evidence="2 3" key="1">
    <citation type="submission" date="2024-04" db="EMBL/GenBank/DDBJ databases">
        <authorList>
            <person name="Rising A."/>
            <person name="Reimegard J."/>
            <person name="Sonavane S."/>
            <person name="Akerstrom W."/>
            <person name="Nylinder S."/>
            <person name="Hedman E."/>
            <person name="Kallberg Y."/>
        </authorList>
    </citation>
    <scope>NUCLEOTIDE SEQUENCE [LARGE SCALE GENOMIC DNA]</scope>
</reference>
<dbReference type="InterPro" id="IPR038602">
    <property type="entry name" value="Mite_allergen_7_sf"/>
</dbReference>
<dbReference type="EMBL" id="CAXIEN010000031">
    <property type="protein sequence ID" value="CAL1267994.1"/>
    <property type="molecule type" value="Genomic_DNA"/>
</dbReference>
<evidence type="ECO:0000256" key="1">
    <source>
        <dbReference type="SAM" id="Phobius"/>
    </source>
</evidence>